<keyword evidence="3" id="KW-0175">Coiled coil</keyword>
<dbReference type="GO" id="GO:0000045">
    <property type="term" value="P:autophagosome assembly"/>
    <property type="evidence" value="ECO:0007669"/>
    <property type="project" value="TreeGrafter"/>
</dbReference>
<dbReference type="Gene3D" id="1.10.418.40">
    <property type="entry name" value="Autophagy protein 6/Beclin 1"/>
    <property type="match status" value="1"/>
</dbReference>
<evidence type="ECO:0000256" key="1">
    <source>
        <dbReference type="ARBA" id="ARBA00005965"/>
    </source>
</evidence>
<name>A0A6J2N9L6_9CHIR</name>
<accession>A0A6J2N9L6</accession>
<dbReference type="GO" id="GO:0045324">
    <property type="term" value="P:late endosome to vacuole transport"/>
    <property type="evidence" value="ECO:0007669"/>
    <property type="project" value="TreeGrafter"/>
</dbReference>
<feature type="domain" description="Atg6 BARA" evidence="5">
    <location>
        <begin position="244"/>
        <end position="426"/>
    </location>
</feature>
<keyword evidence="2" id="KW-0072">Autophagy</keyword>
<dbReference type="Pfam" id="PF04111">
    <property type="entry name" value="APG6"/>
    <property type="match status" value="1"/>
</dbReference>
<feature type="region of interest" description="Disordered" evidence="4">
    <location>
        <begin position="19"/>
        <end position="75"/>
    </location>
</feature>
<protein>
    <submittedName>
        <fullName evidence="7 10">Beclin-2</fullName>
    </submittedName>
</protein>
<reference evidence="7 9" key="1">
    <citation type="journal article" date="2020" name="Nature">
        <title>Six reference-quality genomes reveal evolution of bat adaptations.</title>
        <authorList>
            <person name="Jebb D."/>
            <person name="Huang Z."/>
            <person name="Pippel M."/>
            <person name="Hughes G.M."/>
            <person name="Lavrichenko K."/>
            <person name="Devanna P."/>
            <person name="Winkler S."/>
            <person name="Jermiin L.S."/>
            <person name="Skirmuntt E.C."/>
            <person name="Katzourakis A."/>
            <person name="Burkitt-Gray L."/>
            <person name="Ray D.A."/>
            <person name="Sullivan K.A.M."/>
            <person name="Roscito J.G."/>
            <person name="Kirilenko B.M."/>
            <person name="Davalos L.M."/>
            <person name="Corthals A.P."/>
            <person name="Power M.L."/>
            <person name="Jones G."/>
            <person name="Ransome R.D."/>
            <person name="Dechmann D.K.N."/>
            <person name="Locatelli A.G."/>
            <person name="Puechmaille S.J."/>
            <person name="Fedrigo O."/>
            <person name="Jarvis E.D."/>
            <person name="Hiller M."/>
            <person name="Vernes S.C."/>
            <person name="Myers E.W."/>
            <person name="Teeling E.C."/>
        </authorList>
    </citation>
    <scope>NUCLEOTIDE SEQUENCE [LARGE SCALE GENOMIC DNA]</scope>
    <source>
        <strain evidence="7">Bat1K_MPI-CBG_1</strain>
    </source>
</reference>
<evidence type="ECO:0000259" key="5">
    <source>
        <dbReference type="Pfam" id="PF04111"/>
    </source>
</evidence>
<dbReference type="InterPro" id="IPR007243">
    <property type="entry name" value="Atg6/Beclin"/>
</dbReference>
<dbReference type="Proteomes" id="UP000504628">
    <property type="component" value="Chromosome 15"/>
</dbReference>
<dbReference type="EMBL" id="JABVXQ010000016">
    <property type="protein sequence ID" value="KAF6073102.1"/>
    <property type="molecule type" value="Genomic_DNA"/>
</dbReference>
<dbReference type="CTD" id="441925"/>
<evidence type="ECO:0000313" key="7">
    <source>
        <dbReference type="EMBL" id="KAF6073102.1"/>
    </source>
</evidence>
<evidence type="ECO:0000256" key="4">
    <source>
        <dbReference type="SAM" id="MobiDB-lite"/>
    </source>
</evidence>
<dbReference type="InterPro" id="IPR038274">
    <property type="entry name" value="Atg6/Beclin_C_sf"/>
</dbReference>
<dbReference type="PANTHER" id="PTHR12768:SF5">
    <property type="entry name" value="BECLIN-2"/>
    <property type="match status" value="1"/>
</dbReference>
<dbReference type="GO" id="GO:0000423">
    <property type="term" value="P:mitophagy"/>
    <property type="evidence" value="ECO:0007669"/>
    <property type="project" value="TreeGrafter"/>
</dbReference>
<dbReference type="GO" id="GO:0034272">
    <property type="term" value="C:phosphatidylinositol 3-kinase complex, class III, type II"/>
    <property type="evidence" value="ECO:0007669"/>
    <property type="project" value="TreeGrafter"/>
</dbReference>
<dbReference type="GO" id="GO:0043548">
    <property type="term" value="F:phosphatidylinositol 3-kinase binding"/>
    <property type="evidence" value="ECO:0007669"/>
    <property type="project" value="TreeGrafter"/>
</dbReference>
<dbReference type="InterPro" id="IPR041691">
    <property type="entry name" value="Atg6/beclin_CC"/>
</dbReference>
<feature type="domain" description="Atg6/beclin coiled-coil" evidence="6">
    <location>
        <begin position="119"/>
        <end position="241"/>
    </location>
</feature>
<feature type="compositionally biased region" description="Polar residues" evidence="4">
    <location>
        <begin position="19"/>
        <end position="32"/>
    </location>
</feature>
<organism evidence="8 10">
    <name type="scientific">Phyllostomus discolor</name>
    <name type="common">pale spear-nosed bat</name>
    <dbReference type="NCBI Taxonomy" id="89673"/>
    <lineage>
        <taxon>Eukaryota</taxon>
        <taxon>Metazoa</taxon>
        <taxon>Chordata</taxon>
        <taxon>Craniata</taxon>
        <taxon>Vertebrata</taxon>
        <taxon>Euteleostomi</taxon>
        <taxon>Mammalia</taxon>
        <taxon>Eutheria</taxon>
        <taxon>Laurasiatheria</taxon>
        <taxon>Chiroptera</taxon>
        <taxon>Yangochiroptera</taxon>
        <taxon>Phyllostomidae</taxon>
        <taxon>Phyllostominae</taxon>
        <taxon>Phyllostomus</taxon>
    </lineage>
</organism>
<dbReference type="InterPro" id="IPR040455">
    <property type="entry name" value="Atg6_BARA"/>
</dbReference>
<feature type="compositionally biased region" description="Polar residues" evidence="4">
    <location>
        <begin position="51"/>
        <end position="75"/>
    </location>
</feature>
<comment type="similarity">
    <text evidence="1">Belongs to the beclin family.</text>
</comment>
<dbReference type="KEGG" id="pdic:114512273"/>
<dbReference type="GO" id="GO:0034271">
    <property type="term" value="C:phosphatidylinositol 3-kinase complex, class III, type I"/>
    <property type="evidence" value="ECO:0007669"/>
    <property type="project" value="TreeGrafter"/>
</dbReference>
<dbReference type="Proteomes" id="UP000664940">
    <property type="component" value="Unassembled WGS sequence"/>
</dbReference>
<gene>
    <name evidence="10" type="primary">BECN2</name>
    <name evidence="7" type="ORF">HJG60_001426</name>
</gene>
<reference evidence="10" key="2">
    <citation type="submission" date="2025-04" db="UniProtKB">
        <authorList>
            <consortium name="RefSeq"/>
        </authorList>
    </citation>
    <scope>IDENTIFICATION</scope>
    <source>
        <tissue evidence="10">Muscle</tissue>
    </source>
</reference>
<evidence type="ECO:0000259" key="6">
    <source>
        <dbReference type="Pfam" id="PF17675"/>
    </source>
</evidence>
<dbReference type="Gene3D" id="6.10.250.3110">
    <property type="match status" value="1"/>
</dbReference>
<keyword evidence="8" id="KW-1185">Reference proteome</keyword>
<evidence type="ECO:0000313" key="9">
    <source>
        <dbReference type="Proteomes" id="UP000664940"/>
    </source>
</evidence>
<evidence type="ECO:0000256" key="2">
    <source>
        <dbReference type="ARBA" id="ARBA00023006"/>
    </source>
</evidence>
<dbReference type="PANTHER" id="PTHR12768">
    <property type="entry name" value="BECLIN 1"/>
    <property type="match status" value="1"/>
</dbReference>
<evidence type="ECO:0000256" key="3">
    <source>
        <dbReference type="SAM" id="Coils"/>
    </source>
</evidence>
<dbReference type="RefSeq" id="XP_028386943.1">
    <property type="nucleotide sequence ID" value="XM_028531142.1"/>
</dbReference>
<sequence length="431" mass="48591">MSLLRFFCQRCYQPLRRTQSGEALGPDTSQEPAASKLPSAHWEPRDAPEEGSTSTMETDVQNGASGRTHPGNSRVSGPCSGIFTLLGKLSSGRTLHSIQLSVQGTFDILSGEGDGDQALCQECTDNLLEHLDSQLLTSESDVQAYKRRLERVDEDRREALQEELKDAEREEARLVRELEETEKNRERAAAALEAAKAETQLQEQQERQYRRDYSQLLWQQLDLSDELQSVENQLRYAQAQLAWLEKTNAWRATFEIRDDGPLASINSFRLGCLPAVPVGWGEISAAWGQAALLLLALSRKVGLQFRRFRLIPCGTRSRLQYLSKDSIELPLFFHQGRGGPSCREFDRAMLAFLDCMQQFKKEAERGEEPGVCMPCRVHARQGLIEEPGASGECYSIRSESNTEERWSKALQLVLTNLKGGLDWVSSRYCQK</sequence>
<feature type="coiled-coil region" evidence="3">
    <location>
        <begin position="142"/>
        <end position="247"/>
    </location>
</feature>
<dbReference type="GeneID" id="114512273"/>
<proteinExistence type="inferred from homology"/>
<dbReference type="GO" id="GO:0030674">
    <property type="term" value="F:protein-macromolecule adaptor activity"/>
    <property type="evidence" value="ECO:0007669"/>
    <property type="project" value="TreeGrafter"/>
</dbReference>
<dbReference type="OrthoDB" id="20368at2759"/>
<evidence type="ECO:0000313" key="8">
    <source>
        <dbReference type="Proteomes" id="UP000504628"/>
    </source>
</evidence>
<dbReference type="Pfam" id="PF17675">
    <property type="entry name" value="APG6_N"/>
    <property type="match status" value="1"/>
</dbReference>
<dbReference type="GO" id="GO:0000407">
    <property type="term" value="C:phagophore assembly site"/>
    <property type="evidence" value="ECO:0007669"/>
    <property type="project" value="TreeGrafter"/>
</dbReference>
<evidence type="ECO:0000313" key="10">
    <source>
        <dbReference type="RefSeq" id="XP_028386943.1"/>
    </source>
</evidence>
<dbReference type="GO" id="GO:0006995">
    <property type="term" value="P:cellular response to nitrogen starvation"/>
    <property type="evidence" value="ECO:0007669"/>
    <property type="project" value="TreeGrafter"/>
</dbReference>
<dbReference type="AlphaFoldDB" id="A0A6J2N9L6"/>